<dbReference type="SUPFAM" id="SSF46785">
    <property type="entry name" value="Winged helix' DNA-binding domain"/>
    <property type="match status" value="1"/>
</dbReference>
<evidence type="ECO:0000313" key="3">
    <source>
        <dbReference type="EMBL" id="PWA05130.1"/>
    </source>
</evidence>
<dbReference type="SMART" id="SM00347">
    <property type="entry name" value="HTH_MARR"/>
    <property type="match status" value="1"/>
</dbReference>
<dbReference type="InterPro" id="IPR039422">
    <property type="entry name" value="MarR/SlyA-like"/>
</dbReference>
<gene>
    <name evidence="3" type="ORF">DCC39_18370</name>
</gene>
<dbReference type="InterPro" id="IPR036388">
    <property type="entry name" value="WH-like_DNA-bd_sf"/>
</dbReference>
<feature type="domain" description="HTH marR-type" evidence="2">
    <location>
        <begin position="5"/>
        <end position="152"/>
    </location>
</feature>
<evidence type="ECO:0000256" key="1">
    <source>
        <dbReference type="ARBA" id="ARBA00023125"/>
    </source>
</evidence>
<comment type="caution">
    <text evidence="3">The sequence shown here is derived from an EMBL/GenBank/DDBJ whole genome shotgun (WGS) entry which is preliminary data.</text>
</comment>
<accession>A0A2U1JIY1</accession>
<name>A0A2U1JIY1_9BACI</name>
<dbReference type="EMBL" id="QCZG01000077">
    <property type="protein sequence ID" value="PWA05130.1"/>
    <property type="molecule type" value="Genomic_DNA"/>
</dbReference>
<dbReference type="Pfam" id="PF01047">
    <property type="entry name" value="MarR"/>
    <property type="match status" value="1"/>
</dbReference>
<dbReference type="InterPro" id="IPR036390">
    <property type="entry name" value="WH_DNA-bd_sf"/>
</dbReference>
<dbReference type="GO" id="GO:0003700">
    <property type="term" value="F:DNA-binding transcription factor activity"/>
    <property type="evidence" value="ECO:0007669"/>
    <property type="project" value="InterPro"/>
</dbReference>
<dbReference type="CDD" id="cd00090">
    <property type="entry name" value="HTH_ARSR"/>
    <property type="match status" value="1"/>
</dbReference>
<dbReference type="GO" id="GO:0003677">
    <property type="term" value="F:DNA binding"/>
    <property type="evidence" value="ECO:0007669"/>
    <property type="project" value="UniProtKB-KW"/>
</dbReference>
<proteinExistence type="predicted"/>
<organism evidence="3 4">
    <name type="scientific">Pueribacillus theae</name>
    <dbReference type="NCBI Taxonomy" id="2171751"/>
    <lineage>
        <taxon>Bacteria</taxon>
        <taxon>Bacillati</taxon>
        <taxon>Bacillota</taxon>
        <taxon>Bacilli</taxon>
        <taxon>Bacillales</taxon>
        <taxon>Bacillaceae</taxon>
        <taxon>Pueribacillus</taxon>
    </lineage>
</organism>
<sequence>MRPTQTDLHLSLLEASKQLSTQTIMFHQAIAGHLGLNITDHKCLDLILSRGRATAGQLAEWTGLTTGAITSVLNRLEKAGYIRRTKDPNDLRVVYAEPLYSQLHTIKKAFTPLNDAMLELYSKYSQEELQTILDYLILSCQSLRKLTDDLRKPTIENQ</sequence>
<evidence type="ECO:0000259" key="2">
    <source>
        <dbReference type="PROSITE" id="PS50995"/>
    </source>
</evidence>
<dbReference type="InterPro" id="IPR000835">
    <property type="entry name" value="HTH_MarR-typ"/>
</dbReference>
<dbReference type="GO" id="GO:0006950">
    <property type="term" value="P:response to stress"/>
    <property type="evidence" value="ECO:0007669"/>
    <property type="project" value="TreeGrafter"/>
</dbReference>
<dbReference type="RefSeq" id="WP_116556339.1">
    <property type="nucleotide sequence ID" value="NZ_QCZG01000077.1"/>
</dbReference>
<dbReference type="AlphaFoldDB" id="A0A2U1JIY1"/>
<keyword evidence="4" id="KW-1185">Reference proteome</keyword>
<keyword evidence="1" id="KW-0238">DNA-binding</keyword>
<protein>
    <submittedName>
        <fullName evidence="3">MarR family transcriptional regulator</fullName>
    </submittedName>
</protein>
<dbReference type="Gene3D" id="1.10.10.10">
    <property type="entry name" value="Winged helix-like DNA-binding domain superfamily/Winged helix DNA-binding domain"/>
    <property type="match status" value="1"/>
</dbReference>
<dbReference type="PANTHER" id="PTHR33164">
    <property type="entry name" value="TRANSCRIPTIONAL REGULATOR, MARR FAMILY"/>
    <property type="match status" value="1"/>
</dbReference>
<dbReference type="PANTHER" id="PTHR33164:SF106">
    <property type="entry name" value="TRANSCRIPTIONAL REGULATORY PROTEIN"/>
    <property type="match status" value="1"/>
</dbReference>
<dbReference type="Proteomes" id="UP000245998">
    <property type="component" value="Unassembled WGS sequence"/>
</dbReference>
<reference evidence="3 4" key="1">
    <citation type="submission" date="2018-04" db="EMBL/GenBank/DDBJ databases">
        <title>Camelliibacillus theae gen. nov., sp. nov., isolated from Pu'er tea.</title>
        <authorList>
            <person name="Niu L."/>
        </authorList>
    </citation>
    <scope>NUCLEOTIDE SEQUENCE [LARGE SCALE GENOMIC DNA]</scope>
    <source>
        <strain evidence="3 4">T8</strain>
    </source>
</reference>
<evidence type="ECO:0000313" key="4">
    <source>
        <dbReference type="Proteomes" id="UP000245998"/>
    </source>
</evidence>
<dbReference type="PROSITE" id="PS50995">
    <property type="entry name" value="HTH_MARR_2"/>
    <property type="match status" value="1"/>
</dbReference>
<dbReference type="OrthoDB" id="162531at2"/>
<dbReference type="InterPro" id="IPR011991">
    <property type="entry name" value="ArsR-like_HTH"/>
</dbReference>